<evidence type="ECO:0000256" key="2">
    <source>
        <dbReference type="ARBA" id="ARBA00022649"/>
    </source>
</evidence>
<dbReference type="InterPro" id="IPR050556">
    <property type="entry name" value="Type_II_TA_system_RNase"/>
</dbReference>
<feature type="domain" description="PIN" evidence="8">
    <location>
        <begin position="5"/>
        <end position="127"/>
    </location>
</feature>
<reference evidence="9" key="2">
    <citation type="journal article" date="2014" name="ISME J.">
        <title>Microbial stratification in low pH oxic and suboxic macroscopic growths along an acid mine drainage.</title>
        <authorList>
            <person name="Mendez-Garcia C."/>
            <person name="Mesa V."/>
            <person name="Sprenger R.R."/>
            <person name="Richter M."/>
            <person name="Diez M.S."/>
            <person name="Solano J."/>
            <person name="Bargiela R."/>
            <person name="Golyshina O.V."/>
            <person name="Manteca A."/>
            <person name="Ramos J.L."/>
            <person name="Gallego J.R."/>
            <person name="Llorente I."/>
            <person name="Martins Dos Santos V.A."/>
            <person name="Jensen O.N."/>
            <person name="Pelaez A.I."/>
            <person name="Sanchez J."/>
            <person name="Ferrer M."/>
        </authorList>
    </citation>
    <scope>NUCLEOTIDE SEQUENCE</scope>
</reference>
<dbReference type="PANTHER" id="PTHR33653:SF1">
    <property type="entry name" value="RIBONUCLEASE VAPC2"/>
    <property type="match status" value="1"/>
</dbReference>
<dbReference type="InterPro" id="IPR022907">
    <property type="entry name" value="VapC_family"/>
</dbReference>
<keyword evidence="2" id="KW-1277">Toxin-antitoxin system</keyword>
<evidence type="ECO:0000256" key="1">
    <source>
        <dbReference type="ARBA" id="ARBA00001946"/>
    </source>
</evidence>
<gene>
    <name evidence="9" type="ORF">B1B_16861</name>
    <name evidence="10" type="ORF">B2A_01085</name>
</gene>
<dbReference type="EMBL" id="AUZY01011243">
    <property type="protein sequence ID" value="EQD35601.1"/>
    <property type="molecule type" value="Genomic_DNA"/>
</dbReference>
<keyword evidence="4" id="KW-0479">Metal-binding</keyword>
<keyword evidence="5" id="KW-0378">Hydrolase</keyword>
<protein>
    <submittedName>
        <fullName evidence="9">Virulence associated protein C</fullName>
    </submittedName>
</protein>
<comment type="caution">
    <text evidence="9">The sequence shown here is derived from an EMBL/GenBank/DDBJ whole genome shotgun (WGS) entry which is preliminary data.</text>
</comment>
<evidence type="ECO:0000256" key="4">
    <source>
        <dbReference type="ARBA" id="ARBA00022723"/>
    </source>
</evidence>
<evidence type="ECO:0000256" key="6">
    <source>
        <dbReference type="ARBA" id="ARBA00022842"/>
    </source>
</evidence>
<evidence type="ECO:0000313" key="9">
    <source>
        <dbReference type="EMBL" id="EQD35601.1"/>
    </source>
</evidence>
<dbReference type="AlphaFoldDB" id="T0YJK4"/>
<evidence type="ECO:0000259" key="8">
    <source>
        <dbReference type="Pfam" id="PF01850"/>
    </source>
</evidence>
<evidence type="ECO:0000256" key="7">
    <source>
        <dbReference type="ARBA" id="ARBA00038093"/>
    </source>
</evidence>
<dbReference type="GO" id="GO:0004540">
    <property type="term" value="F:RNA nuclease activity"/>
    <property type="evidence" value="ECO:0007669"/>
    <property type="project" value="InterPro"/>
</dbReference>
<evidence type="ECO:0000313" key="10">
    <source>
        <dbReference type="EMBL" id="EQD66618.1"/>
    </source>
</evidence>
<keyword evidence="3" id="KW-0540">Nuclease</keyword>
<dbReference type="HAMAP" id="MF_00265">
    <property type="entry name" value="VapC_Nob1"/>
    <property type="match status" value="1"/>
</dbReference>
<sequence length="140" mass="15681">MSARYLLDTNICIYIQRQRPPAVLVRFRRLKPGEAVISVITRGELAYGAEKSRQRDKVLALLEELVTMLPVMPLPETAGQSYGAIRAALEAKGEPIGNNDMWIAAHAKAAGLIVVTNNEREFRRVPGLQVRNWAMKRRTA</sequence>
<accession>T0YJK4</accession>
<dbReference type="CDD" id="cd18735">
    <property type="entry name" value="PIN_HiVapC1-like"/>
    <property type="match status" value="1"/>
</dbReference>
<dbReference type="Gene3D" id="3.40.50.1010">
    <property type="entry name" value="5'-nuclease"/>
    <property type="match status" value="1"/>
</dbReference>
<dbReference type="Pfam" id="PF01850">
    <property type="entry name" value="PIN"/>
    <property type="match status" value="1"/>
</dbReference>
<reference evidence="9" key="1">
    <citation type="submission" date="2013-08" db="EMBL/GenBank/DDBJ databases">
        <authorList>
            <person name="Mendez C."/>
            <person name="Richter M."/>
            <person name="Ferrer M."/>
            <person name="Sanchez J."/>
        </authorList>
    </citation>
    <scope>NUCLEOTIDE SEQUENCE</scope>
</reference>
<comment type="similarity">
    <text evidence="7">Belongs to the PINc/VapC protein family.</text>
</comment>
<dbReference type="GO" id="GO:0016787">
    <property type="term" value="F:hydrolase activity"/>
    <property type="evidence" value="ECO:0007669"/>
    <property type="project" value="UniProtKB-KW"/>
</dbReference>
<dbReference type="InterPro" id="IPR029060">
    <property type="entry name" value="PIN-like_dom_sf"/>
</dbReference>
<name>T0YJK4_9ZZZZ</name>
<evidence type="ECO:0000256" key="5">
    <source>
        <dbReference type="ARBA" id="ARBA00022801"/>
    </source>
</evidence>
<keyword evidence="6" id="KW-0460">Magnesium</keyword>
<proteinExistence type="inferred from homology"/>
<dbReference type="SUPFAM" id="SSF88723">
    <property type="entry name" value="PIN domain-like"/>
    <property type="match status" value="1"/>
</dbReference>
<dbReference type="PANTHER" id="PTHR33653">
    <property type="entry name" value="RIBONUCLEASE VAPC2"/>
    <property type="match status" value="1"/>
</dbReference>
<comment type="cofactor">
    <cofactor evidence="1">
        <name>Mg(2+)</name>
        <dbReference type="ChEBI" id="CHEBI:18420"/>
    </cofactor>
</comment>
<organism evidence="9">
    <name type="scientific">mine drainage metagenome</name>
    <dbReference type="NCBI Taxonomy" id="410659"/>
    <lineage>
        <taxon>unclassified sequences</taxon>
        <taxon>metagenomes</taxon>
        <taxon>ecological metagenomes</taxon>
    </lineage>
</organism>
<dbReference type="InterPro" id="IPR002716">
    <property type="entry name" value="PIN_dom"/>
</dbReference>
<dbReference type="EMBL" id="AUZZ01000820">
    <property type="protein sequence ID" value="EQD66618.1"/>
    <property type="molecule type" value="Genomic_DNA"/>
</dbReference>
<evidence type="ECO:0000256" key="3">
    <source>
        <dbReference type="ARBA" id="ARBA00022722"/>
    </source>
</evidence>
<dbReference type="GO" id="GO:0046872">
    <property type="term" value="F:metal ion binding"/>
    <property type="evidence" value="ECO:0007669"/>
    <property type="project" value="UniProtKB-KW"/>
</dbReference>